<organism evidence="2 3">
    <name type="scientific">Amycolatopsis alkalitolerans</name>
    <dbReference type="NCBI Taxonomy" id="2547244"/>
    <lineage>
        <taxon>Bacteria</taxon>
        <taxon>Bacillati</taxon>
        <taxon>Actinomycetota</taxon>
        <taxon>Actinomycetes</taxon>
        <taxon>Pseudonocardiales</taxon>
        <taxon>Pseudonocardiaceae</taxon>
        <taxon>Amycolatopsis</taxon>
    </lineage>
</organism>
<evidence type="ECO:0000313" key="2">
    <source>
        <dbReference type="EMBL" id="TNC28158.1"/>
    </source>
</evidence>
<dbReference type="PANTHER" id="PTHR42779">
    <property type="entry name" value="PROTEIN YNJB"/>
    <property type="match status" value="1"/>
</dbReference>
<protein>
    <submittedName>
        <fullName evidence="2">Extracellular solute-binding protein</fullName>
    </submittedName>
</protein>
<dbReference type="OrthoDB" id="3239593at2"/>
<feature type="chain" id="PRO_5038601968" evidence="1">
    <location>
        <begin position="19"/>
        <end position="369"/>
    </location>
</feature>
<name>A0A5C4M4X2_9PSEU</name>
<dbReference type="RefSeq" id="WP_139095775.1">
    <property type="nucleotide sequence ID" value="NZ_VDFW01000004.1"/>
</dbReference>
<dbReference type="AlphaFoldDB" id="A0A5C4M4X2"/>
<dbReference type="Proteomes" id="UP000305546">
    <property type="component" value="Unassembled WGS sequence"/>
</dbReference>
<sequence length="369" mass="38874">MRKILVAVLATLSAATLAACGGASSGSGGSKEIRLYADGDVNVQSLWQNTLIPAFEKADPGYTVKLTFDLHGQNSTTQLAKLGSAVKTGHDFGFDLIDSGITTTAASSGLLAKPDADTSAVPPQLLAPVNGMALPYRGTSVALAYDSAHVTSPPKTLDDLLAWIKANPGEFTYNSPNSGGSGQSFVTTVLDKYVPADARTKLATSYDKADEKYWAQGLSALKDLGPSVYQHTYPNGNQGVLDLLGKGTIWMAPVWVDQALTAKAKGTLPATVKVTQISDPSFTGQGAYLGVPKNDTRTAAVSKLLNFLLTPQAQASIVDAMNGFPAIDLSKLPAGEQAKFDGMSNNDFRQPYQSNVNNDLNQQWQAQVA</sequence>
<reference evidence="2 3" key="1">
    <citation type="submission" date="2019-06" db="EMBL/GenBank/DDBJ databases">
        <title>Amycolatopsis alkalitolerans sp. nov., isolated from Gastrodia elata Blume.</title>
        <authorList>
            <person name="Narsing Rao M.P."/>
            <person name="Li W.J."/>
        </authorList>
    </citation>
    <scope>NUCLEOTIDE SEQUENCE [LARGE SCALE GENOMIC DNA]</scope>
    <source>
        <strain evidence="2 3">SYSUP0005</strain>
    </source>
</reference>
<comment type="caution">
    <text evidence="2">The sequence shown here is derived from an EMBL/GenBank/DDBJ whole genome shotgun (WGS) entry which is preliminary data.</text>
</comment>
<dbReference type="EMBL" id="VDFW01000004">
    <property type="protein sequence ID" value="TNC28158.1"/>
    <property type="molecule type" value="Genomic_DNA"/>
</dbReference>
<dbReference type="PANTHER" id="PTHR42779:SF1">
    <property type="entry name" value="PROTEIN YNJB"/>
    <property type="match status" value="1"/>
</dbReference>
<dbReference type="InterPro" id="IPR006059">
    <property type="entry name" value="SBP"/>
</dbReference>
<keyword evidence="3" id="KW-1185">Reference proteome</keyword>
<accession>A0A5C4M4X2</accession>
<evidence type="ECO:0000313" key="3">
    <source>
        <dbReference type="Proteomes" id="UP000305546"/>
    </source>
</evidence>
<dbReference type="Pfam" id="PF13416">
    <property type="entry name" value="SBP_bac_8"/>
    <property type="match status" value="1"/>
</dbReference>
<proteinExistence type="predicted"/>
<dbReference type="SUPFAM" id="SSF53850">
    <property type="entry name" value="Periplasmic binding protein-like II"/>
    <property type="match status" value="1"/>
</dbReference>
<gene>
    <name evidence="2" type="ORF">FG385_06965</name>
</gene>
<feature type="signal peptide" evidence="1">
    <location>
        <begin position="1"/>
        <end position="18"/>
    </location>
</feature>
<keyword evidence="1" id="KW-0732">Signal</keyword>
<evidence type="ECO:0000256" key="1">
    <source>
        <dbReference type="SAM" id="SignalP"/>
    </source>
</evidence>
<dbReference type="PROSITE" id="PS51257">
    <property type="entry name" value="PROKAR_LIPOPROTEIN"/>
    <property type="match status" value="1"/>
</dbReference>
<dbReference type="Gene3D" id="3.40.190.10">
    <property type="entry name" value="Periplasmic binding protein-like II"/>
    <property type="match status" value="2"/>
</dbReference>